<dbReference type="InterPro" id="IPR014917">
    <property type="entry name" value="DUF1800"/>
</dbReference>
<protein>
    <submittedName>
        <fullName evidence="1">DUF1800 domain-containing protein</fullName>
    </submittedName>
</protein>
<keyword evidence="2" id="KW-1185">Reference proteome</keyword>
<dbReference type="RefSeq" id="WP_135995831.1">
    <property type="nucleotide sequence ID" value="NZ_CP071057.1"/>
</dbReference>
<sequence length="456" mass="48956">MSSTDAAIALTRFGLGARPGEIEAVARAPRRWLSGQIGAGERLSGLPGSKEALTLFQTDYLPRVRTLQDAGGTGEEAEREQGRLQRGLREIMARHIEARTALAATTGQGFAERWVRFWSNHFTVAAVNPAMAMLAPTLEAEAVRSHAFSRFSDLLVAAELHPAMLVYLDQAVSVGPNSPAGRRRGRGLNENLAREILELHTLGADGGYGQGDVEALARMLTGWTIARPELGHPEARRGETLFEPRLHEPGAQTLMGRRFRDDGAGQARAALLWLAERPQTARHLAGKLARHFLADDPPAAAVDHIERAWLASGGDLSAVAGAVIAAPGAFEPEAGKFKAPEEYLISVMRALDIGDLGRERLAGSLRALGQMPFTAPSPAGWPDGEADWASPDALMKRLEFANALARRAADAVHPVARAEAVLGARLTGRTREAVARAESAGQGLTLLFMSPDFLRR</sequence>
<reference evidence="1 2" key="1">
    <citation type="journal article" date="2017" name="Int. J. Syst. Evol. Microbiol.">
        <title>Marinicauda algicola sp. nov., isolated from a marine red alga Rhodosorus marinus.</title>
        <authorList>
            <person name="Jeong S.E."/>
            <person name="Jeon S.H."/>
            <person name="Chun B.H."/>
            <person name="Kim D.W."/>
            <person name="Jeon C.O."/>
        </authorList>
    </citation>
    <scope>NUCLEOTIDE SEQUENCE [LARGE SCALE GENOMIC DNA]</scope>
    <source>
        <strain evidence="1 2">JCM 31718</strain>
    </source>
</reference>
<organism evidence="1 2">
    <name type="scientific">Marinicauda algicola</name>
    <dbReference type="NCBI Taxonomy" id="2029849"/>
    <lineage>
        <taxon>Bacteria</taxon>
        <taxon>Pseudomonadati</taxon>
        <taxon>Pseudomonadota</taxon>
        <taxon>Alphaproteobacteria</taxon>
        <taxon>Maricaulales</taxon>
        <taxon>Maricaulaceae</taxon>
        <taxon>Marinicauda</taxon>
    </lineage>
</organism>
<dbReference type="Pfam" id="PF08811">
    <property type="entry name" value="DUF1800"/>
    <property type="match status" value="1"/>
</dbReference>
<accession>A0A4S2H1Z1</accession>
<dbReference type="EMBL" id="SRXW01000002">
    <property type="protein sequence ID" value="TGY89291.1"/>
    <property type="molecule type" value="Genomic_DNA"/>
</dbReference>
<evidence type="ECO:0000313" key="1">
    <source>
        <dbReference type="EMBL" id="TGY89291.1"/>
    </source>
</evidence>
<gene>
    <name evidence="1" type="ORF">E5163_09240</name>
</gene>
<dbReference type="Proteomes" id="UP000308054">
    <property type="component" value="Unassembled WGS sequence"/>
</dbReference>
<name>A0A4S2H1Z1_9PROT</name>
<evidence type="ECO:0000313" key="2">
    <source>
        <dbReference type="Proteomes" id="UP000308054"/>
    </source>
</evidence>
<dbReference type="OrthoDB" id="9772295at2"/>
<proteinExistence type="predicted"/>
<dbReference type="AlphaFoldDB" id="A0A4S2H1Z1"/>
<comment type="caution">
    <text evidence="1">The sequence shown here is derived from an EMBL/GenBank/DDBJ whole genome shotgun (WGS) entry which is preliminary data.</text>
</comment>